<dbReference type="InterPro" id="IPR003599">
    <property type="entry name" value="Ig_sub"/>
</dbReference>
<dbReference type="PANTHER" id="PTHR24050:SF27">
    <property type="entry name" value="FIBRILLIN-1"/>
    <property type="match status" value="1"/>
</dbReference>
<dbReference type="SUPFAM" id="SSF48726">
    <property type="entry name" value="Immunoglobulin"/>
    <property type="match status" value="2"/>
</dbReference>
<dbReference type="InterPro" id="IPR007110">
    <property type="entry name" value="Ig-like_dom"/>
</dbReference>
<dbReference type="Proteomes" id="UP000005408">
    <property type="component" value="Unassembled WGS sequence"/>
</dbReference>
<feature type="compositionally biased region" description="Polar residues" evidence="8">
    <location>
        <begin position="2469"/>
        <end position="2480"/>
    </location>
</feature>
<evidence type="ECO:0000256" key="4">
    <source>
        <dbReference type="ARBA" id="ARBA00022737"/>
    </source>
</evidence>
<dbReference type="SUPFAM" id="SSF57184">
    <property type="entry name" value="Growth factor receptor domain"/>
    <property type="match status" value="3"/>
</dbReference>
<feature type="transmembrane region" description="Helical" evidence="9">
    <location>
        <begin position="2513"/>
        <end position="2538"/>
    </location>
</feature>
<dbReference type="SMART" id="SM00060">
    <property type="entry name" value="FN3"/>
    <property type="match status" value="2"/>
</dbReference>
<dbReference type="InterPro" id="IPR049883">
    <property type="entry name" value="NOTCH1_EGF-like"/>
</dbReference>
<dbReference type="SMART" id="SM00181">
    <property type="entry name" value="EGF"/>
    <property type="match status" value="17"/>
</dbReference>
<evidence type="ECO:0000313" key="17">
    <source>
        <dbReference type="Proteomes" id="UP000005408"/>
    </source>
</evidence>
<keyword evidence="3" id="KW-0732">Signal</keyword>
<dbReference type="InterPro" id="IPR003961">
    <property type="entry name" value="FN3_dom"/>
</dbReference>
<dbReference type="PROSITE" id="PS01186">
    <property type="entry name" value="EGF_2"/>
    <property type="match status" value="7"/>
</dbReference>
<keyword evidence="9" id="KW-0812">Transmembrane</keyword>
<feature type="domain" description="Fibronectin type-III" evidence="12">
    <location>
        <begin position="764"/>
        <end position="853"/>
    </location>
</feature>
<evidence type="ECO:0000259" key="13">
    <source>
        <dbReference type="PROSITE" id="PS50856"/>
    </source>
</evidence>
<dbReference type="GO" id="GO:0071944">
    <property type="term" value="C:cell periphery"/>
    <property type="evidence" value="ECO:0007669"/>
    <property type="project" value="UniProtKB-ARBA"/>
</dbReference>
<feature type="domain" description="EGF-like" evidence="10">
    <location>
        <begin position="2223"/>
        <end position="2263"/>
    </location>
</feature>
<dbReference type="InterPro" id="IPR018097">
    <property type="entry name" value="EGF_Ca-bd_CS"/>
</dbReference>
<dbReference type="PROSITE" id="PS00022">
    <property type="entry name" value="EGF_1"/>
    <property type="match status" value="1"/>
</dbReference>
<dbReference type="InterPro" id="IPR036179">
    <property type="entry name" value="Ig-like_dom_sf"/>
</dbReference>
<dbReference type="InterPro" id="IPR009030">
    <property type="entry name" value="Growth_fac_rcpt_cys_sf"/>
</dbReference>
<feature type="region of interest" description="Disordered" evidence="8">
    <location>
        <begin position="2358"/>
        <end position="2480"/>
    </location>
</feature>
<dbReference type="Pfam" id="PF06119">
    <property type="entry name" value="NIDO"/>
    <property type="match status" value="1"/>
</dbReference>
<feature type="disulfide bond" evidence="7">
    <location>
        <begin position="2138"/>
        <end position="2147"/>
    </location>
</feature>
<dbReference type="SMART" id="SM00539">
    <property type="entry name" value="NIDO"/>
    <property type="match status" value="1"/>
</dbReference>
<feature type="domain" description="EGF-like" evidence="10">
    <location>
        <begin position="1900"/>
        <end position="1939"/>
    </location>
</feature>
<keyword evidence="4" id="KW-0677">Repeat</keyword>
<evidence type="ECO:0000256" key="7">
    <source>
        <dbReference type="PROSITE-ProRule" id="PRU00076"/>
    </source>
</evidence>
<evidence type="ECO:0000256" key="1">
    <source>
        <dbReference type="ARBA" id="ARBA00004370"/>
    </source>
</evidence>
<feature type="compositionally biased region" description="Polar residues" evidence="8">
    <location>
        <begin position="2358"/>
        <end position="2379"/>
    </location>
</feature>
<evidence type="ECO:0000259" key="12">
    <source>
        <dbReference type="PROSITE" id="PS50853"/>
    </source>
</evidence>
<name>A0A8W8MSK4_MAGGI</name>
<evidence type="ECO:0000256" key="8">
    <source>
        <dbReference type="SAM" id="MobiDB-lite"/>
    </source>
</evidence>
<evidence type="ECO:0000256" key="3">
    <source>
        <dbReference type="ARBA" id="ARBA00022729"/>
    </source>
</evidence>
<evidence type="ECO:0000259" key="11">
    <source>
        <dbReference type="PROSITE" id="PS50835"/>
    </source>
</evidence>
<reference evidence="16" key="1">
    <citation type="submission" date="2022-08" db="UniProtKB">
        <authorList>
            <consortium name="EnsemblMetazoa"/>
        </authorList>
    </citation>
    <scope>IDENTIFICATION</scope>
    <source>
        <strain evidence="16">05x7-T-G4-1.051#20</strain>
    </source>
</reference>
<feature type="domain" description="AMOP" evidence="13">
    <location>
        <begin position="1093"/>
        <end position="1225"/>
    </location>
</feature>
<dbReference type="SUPFAM" id="SSF57196">
    <property type="entry name" value="EGF/Laminin"/>
    <property type="match status" value="2"/>
</dbReference>
<evidence type="ECO:0000256" key="2">
    <source>
        <dbReference type="ARBA" id="ARBA00022536"/>
    </source>
</evidence>
<dbReference type="InterPro" id="IPR036116">
    <property type="entry name" value="FN3_sf"/>
</dbReference>
<evidence type="ECO:0000259" key="10">
    <source>
        <dbReference type="PROSITE" id="PS50026"/>
    </source>
</evidence>
<keyword evidence="5 9" id="KW-0472">Membrane</keyword>
<evidence type="ECO:0000256" key="6">
    <source>
        <dbReference type="ARBA" id="ARBA00023157"/>
    </source>
</evidence>
<dbReference type="FunFam" id="2.10.25.10:FF:000038">
    <property type="entry name" value="Fibrillin 2"/>
    <property type="match status" value="2"/>
</dbReference>
<evidence type="ECO:0000313" key="16">
    <source>
        <dbReference type="EnsemblMetazoa" id="G34303.1:cds"/>
    </source>
</evidence>
<evidence type="ECO:0000259" key="15">
    <source>
        <dbReference type="PROSITE" id="PS51233"/>
    </source>
</evidence>
<keyword evidence="17" id="KW-1185">Reference proteome</keyword>
<feature type="domain" description="EGF-like" evidence="10">
    <location>
        <begin position="1940"/>
        <end position="1981"/>
    </location>
</feature>
<dbReference type="Pfam" id="PF07645">
    <property type="entry name" value="EGF_CA"/>
    <property type="match status" value="7"/>
</dbReference>
<dbReference type="PROSITE" id="PS50026">
    <property type="entry name" value="EGF_3"/>
    <property type="match status" value="7"/>
</dbReference>
<dbReference type="InterPro" id="IPR013783">
    <property type="entry name" value="Ig-like_fold"/>
</dbReference>
<feature type="domain" description="VWFD" evidence="15">
    <location>
        <begin position="1237"/>
        <end position="1439"/>
    </location>
</feature>
<dbReference type="SMART" id="SM00409">
    <property type="entry name" value="IG"/>
    <property type="match status" value="2"/>
</dbReference>
<dbReference type="InterPro" id="IPR005533">
    <property type="entry name" value="AMOP_dom"/>
</dbReference>
<dbReference type="PROSITE" id="PS00010">
    <property type="entry name" value="ASX_HYDROXYL"/>
    <property type="match status" value="6"/>
</dbReference>
<dbReference type="PROSITE" id="PS51233">
    <property type="entry name" value="VWFD"/>
    <property type="match status" value="1"/>
</dbReference>
<dbReference type="Gene3D" id="2.10.25.10">
    <property type="entry name" value="Laminin"/>
    <property type="match status" value="10"/>
</dbReference>
<dbReference type="SUPFAM" id="SSF49265">
    <property type="entry name" value="Fibronectin type III"/>
    <property type="match status" value="2"/>
</dbReference>
<accession>A0A8W8MSK4</accession>
<dbReference type="CDD" id="cd00063">
    <property type="entry name" value="FN3"/>
    <property type="match status" value="1"/>
</dbReference>
<sequence length="2635" mass="294786">MFANVEESHIAKLLDEKDSVSTKRTINRSVSLFRTFLIEKRGSGDFEGLSKQELNENLRLFYVSIRTKSGTNLKVSSLNSIKYGLSKYLKDNCKIDIHGSEFHESKVVFKAAITDMKKKGFGSVDHKPAISTEDLNKLFNSETIVFNVNTPCGLQSKVWFDLMFYLCRRGRENLRKMTKETFGIETDAIGREYVFQAIDEADKNHGSNAAPNETIGEGRMYAQPQLGSMCPVNSFKKRCSSDTEVLCIHIINIMVWIGFFLKTVNLILVAVFVSYTSLTFAQFTTVGTIVNNDFENETQLSTVSPQTTTTELMITADSDRCPVVIISPGFVSTDFGTSAQFIAIVESNFDPALESRWLRERSNITETIDINHQKFLGSKNLPSPKLLINNVTFEDEVNYQLQVRIVGGWCFGNNVSLEVRGILQFYDPCNDTKECHQRSNLVCSSVHKRCMCQSDYYHRNRTCYRRSNLRAVYNSSEITTSSIKVWWNHPYQDADLVQSYNVSLREIYNSYGHNASAELQTNYTFASYFTPSFLYVFEVSSNVMLNDPEETFIVKTNAINLVVEPEPPGPIDKKSSNFHPQTLYLKWGKSENSSYVNMYRVTIDGYARYTPSTTISYYRTLELEPGRNYTVQIEAICWYYTTYNKSSPGYTEEIQTLRVPKVTLPRSSYTIPFLSNFEMVASVLYVSDFPPTTSTKWQRNGQYININDTRYNGSTEDLVAPKLVINKVDFDNDHRANYRCVATNSEGSWTSSSTSLYLEGKPLPPGILNRELSNFSANHLFLKWNPPDGNTTLNNYKVVIDGYQQQTLGSTPEIYWNKTLTPGTIYNVTITTISRGGIYQWWYPYESAESKPYTDLIEIDASFPGGYLYLSFGEGDKILRGDDVGSDILKSPTTIYAGEGSEEGFNFVQIGSNGVIGLGEQDFNSFTIYDINMETVKGKRIICPFWTDLITSGDDSYIYYQTYQRGSGAESELFLKKANAIVHRQFGDFSEFKASWLVKVTWKNVKFYGDLSKNVTLQCLLITNGQSTFTVFNYIDVDLQAIENRNITIGYQYGSVFEKNPFSYKNPAFKMSTIPGNRGVKGFWIYKMTVGVPLNNDEKECFDWYTRNKDQKAYSQLSSVRVLIRCPCNNILLRFDPRYAISRYDRSNRVLCYASMITGRNAECCYRMHGSINDLGALERSLPSAGTLLQHNPFFERRKYITDDFKPREACCIKTKHCKWFYEVRPIPWCYLRSPFNPALNFGDPHIVTLDGLNYTFNGYGEYTMLNISKNTIQFDFQARTDLATTANGTTINATIFSAFVAQDQTGSKLQIDMSRDKTKMLVRVNEMDMTKEFENASFDFSNQNMFVRWENQTLSASFLQTSVILKVSLGVRFLISEVVVDSEYRDHAKGLMGNFDGDATNDFVLPNGTFLDKNATRTERNIYNNFGQKWLVNEKSLFHYDKELTFHNYTHLDFEPIFLDEVDKIQLEDAKTKCGPNPSQACIFDYLATGDIALAESSGTEEVSAQSDKIIVENESPSITGNTSINVEVNKTVYMQFNASDDNTIKPEYRVLKYPDGFELNQTTGLATWTPNNSNISEISISVIDSIGAESPSLDVTIVLCGGCGSHGRCDYDNVIPTENARYSLAACVCDKGYSGLNCELDTNACINEPCPLLRNCTDLTPEEENRLGRGYNCSDCPKGYNDIDNKCEDINECQGNGTNICSILSETCENTEGSYKCICLPGFRKDNTLCQDIDECLEKTSGCEQLCNNTSGAFVCQCFQGFSLKSDKTTCSKSDENPCESFNKTCEYTCDPTEQKCLCPIGYQLAEDGQSCTDVNECAAKPSPCLQECTNTNGSFQCYCRPGYTLDKDKVSCTECEEQNFGENCSQICTCGQGMDRCDPVSGCVCKSGWTGLNCMVDINECENETICENEKVCQNFEGSYQCNCRVGFKKNGDFCEDIDECSDLTLNECPDDTDCQNLHGNYTCNCKSGFQKNASDCEDVDECLSGISDCQHICINTVGGFNCECEFGYALHDIDRKTCEKVVNVCALFPELNCSYGCRLEKKSNVSKGYCFCESGFRIDFDNSSCEECVDGLYGENCKERCKCGEGSERCDHISGCVCKSGWTGKFCDTDINECNNTESPCNNTFEECINNEECALNTFGRNCSKQCSCDFTNTQSCDTKNGTCYCKEGWHGVDCIEAVLRCANTTICGPNAKCSERNESYVCHCDVGYKKDASGSCSDIDECSLKTDNCDSNAVCANTEGNFTCSCKTGFSGDGHFCAACNSTHYGVDCANRCTCIEDNTIDCNDVTGQCVCKTTWNGTNCAVDVDECDIGTHDCNSTLEICQNRDNGWHCNCRYGSSNGVCNDMTKTTVTQSADESTQTIVQSTVESSQSTEASPPTTGGSESTTKDMTTTTMTENTYESTQTTVQSSVKSSQSTKASPPTTGGSESTTKDMTITTATESTYESTQTTVQSTVESSQSTEASPATTGGSESATNETTEIKLRVVATFGENISLINYDRVVRNMESSLIIGLGVVMSLLTLAGFIGVIIICYVRRRQNLKEMSIPPFDSKSKNTFASGVPIKYNSQARYESPFSPHYWTGLRDGIGRDGFYDVYSTRESYSYDNTAQAGISSDFMYQAVQPNKKVKNASI</sequence>
<dbReference type="PROSITE" id="PS50856">
    <property type="entry name" value="AMOP"/>
    <property type="match status" value="1"/>
</dbReference>
<evidence type="ECO:0000259" key="14">
    <source>
        <dbReference type="PROSITE" id="PS51220"/>
    </source>
</evidence>
<dbReference type="InterPro" id="IPR001881">
    <property type="entry name" value="EGF-like_Ca-bd_dom"/>
</dbReference>
<evidence type="ECO:0000256" key="9">
    <source>
        <dbReference type="SAM" id="Phobius"/>
    </source>
</evidence>
<dbReference type="InterPro" id="IPR003886">
    <property type="entry name" value="NIDO_dom"/>
</dbReference>
<evidence type="ECO:0000256" key="5">
    <source>
        <dbReference type="ARBA" id="ARBA00023136"/>
    </source>
</evidence>
<comment type="subcellular location">
    <subcellularLocation>
        <location evidence="1">Membrane</location>
    </subcellularLocation>
</comment>
<feature type="domain" description="NIDO" evidence="14">
    <location>
        <begin position="944"/>
        <end position="1093"/>
    </location>
</feature>
<feature type="compositionally biased region" description="Low complexity" evidence="8">
    <location>
        <begin position="2380"/>
        <end position="2433"/>
    </location>
</feature>
<dbReference type="PROSITE" id="PS01187">
    <property type="entry name" value="EGF_CA"/>
    <property type="match status" value="3"/>
</dbReference>
<dbReference type="InterPro" id="IPR001846">
    <property type="entry name" value="VWF_type-D"/>
</dbReference>
<dbReference type="PROSITE" id="PS51220">
    <property type="entry name" value="NIDO"/>
    <property type="match status" value="1"/>
</dbReference>
<dbReference type="PROSITE" id="PS50835">
    <property type="entry name" value="IG_LIKE"/>
    <property type="match status" value="1"/>
</dbReference>
<dbReference type="CDD" id="cd00054">
    <property type="entry name" value="EGF_CA"/>
    <property type="match status" value="5"/>
</dbReference>
<dbReference type="InterPro" id="IPR024731">
    <property type="entry name" value="NELL2-like_EGF"/>
</dbReference>
<dbReference type="InterPro" id="IPR000152">
    <property type="entry name" value="EGF-type_Asp/Asn_hydroxyl_site"/>
</dbReference>
<dbReference type="GO" id="GO:0007160">
    <property type="term" value="P:cell-matrix adhesion"/>
    <property type="evidence" value="ECO:0007669"/>
    <property type="project" value="InterPro"/>
</dbReference>
<protein>
    <submittedName>
        <fullName evidence="16">Uncharacterized protein</fullName>
    </submittedName>
</protein>
<keyword evidence="6 7" id="KW-1015">Disulfide bond</keyword>
<keyword evidence="9" id="KW-1133">Transmembrane helix</keyword>
<feature type="domain" description="EGF-like" evidence="10">
    <location>
        <begin position="2114"/>
        <end position="2148"/>
    </location>
</feature>
<dbReference type="SMART" id="SM00216">
    <property type="entry name" value="VWD"/>
    <property type="match status" value="1"/>
</dbReference>
<feature type="domain" description="EGF-like" evidence="10">
    <location>
        <begin position="1982"/>
        <end position="2023"/>
    </location>
</feature>
<dbReference type="GO" id="GO:0016020">
    <property type="term" value="C:membrane"/>
    <property type="evidence" value="ECO:0007669"/>
    <property type="project" value="UniProtKB-SubCell"/>
</dbReference>
<feature type="domain" description="Ig-like" evidence="11">
    <location>
        <begin position="660"/>
        <end position="757"/>
    </location>
</feature>
<dbReference type="Pfam" id="PF12947">
    <property type="entry name" value="EGF_3"/>
    <property type="match status" value="1"/>
</dbReference>
<feature type="compositionally biased region" description="Low complexity" evidence="8">
    <location>
        <begin position="2441"/>
        <end position="2468"/>
    </location>
</feature>
<dbReference type="PANTHER" id="PTHR24050">
    <property type="entry name" value="PA14 DOMAIN-CONTAINING PROTEIN"/>
    <property type="match status" value="1"/>
</dbReference>
<feature type="domain" description="EGF-like" evidence="10">
    <location>
        <begin position="1816"/>
        <end position="1856"/>
    </location>
</feature>
<dbReference type="Gene3D" id="2.170.300.10">
    <property type="entry name" value="Tie2 ligand-binding domain superfamily"/>
    <property type="match status" value="1"/>
</dbReference>
<keyword evidence="2 7" id="KW-0245">EGF-like domain</keyword>
<feature type="domain" description="EGF-like" evidence="10">
    <location>
        <begin position="1691"/>
        <end position="1733"/>
    </location>
</feature>
<dbReference type="GO" id="GO:0005576">
    <property type="term" value="C:extracellular region"/>
    <property type="evidence" value="ECO:0007669"/>
    <property type="project" value="UniProtKB-SubCell"/>
</dbReference>
<dbReference type="Gene3D" id="2.60.40.10">
    <property type="entry name" value="Immunoglobulins"/>
    <property type="match status" value="2"/>
</dbReference>
<dbReference type="InterPro" id="IPR000742">
    <property type="entry name" value="EGF"/>
</dbReference>
<organism evidence="16 17">
    <name type="scientific">Magallana gigas</name>
    <name type="common">Pacific oyster</name>
    <name type="synonym">Crassostrea gigas</name>
    <dbReference type="NCBI Taxonomy" id="29159"/>
    <lineage>
        <taxon>Eukaryota</taxon>
        <taxon>Metazoa</taxon>
        <taxon>Spiralia</taxon>
        <taxon>Lophotrochozoa</taxon>
        <taxon>Mollusca</taxon>
        <taxon>Bivalvia</taxon>
        <taxon>Autobranchia</taxon>
        <taxon>Pteriomorphia</taxon>
        <taxon>Ostreida</taxon>
        <taxon>Ostreoidea</taxon>
        <taxon>Ostreidae</taxon>
        <taxon>Magallana</taxon>
    </lineage>
</organism>
<dbReference type="SMART" id="SM00179">
    <property type="entry name" value="EGF_CA"/>
    <property type="match status" value="9"/>
</dbReference>
<feature type="domain" description="Fibronectin type-III" evidence="12">
    <location>
        <begin position="567"/>
        <end position="659"/>
    </location>
</feature>
<dbReference type="InterPro" id="IPR052235">
    <property type="entry name" value="Nephronectin_domain"/>
</dbReference>
<dbReference type="PROSITE" id="PS50853">
    <property type="entry name" value="FN3"/>
    <property type="match status" value="2"/>
</dbReference>
<proteinExistence type="predicted"/>
<comment type="caution">
    <text evidence="7">Lacks conserved residue(s) required for the propagation of feature annotation.</text>
</comment>
<dbReference type="EnsemblMetazoa" id="G34303.1">
    <property type="protein sequence ID" value="G34303.1:cds"/>
    <property type="gene ID" value="G34303"/>
</dbReference>
<dbReference type="GO" id="GO:0005509">
    <property type="term" value="F:calcium ion binding"/>
    <property type="evidence" value="ECO:0007669"/>
    <property type="project" value="InterPro"/>
</dbReference>